<evidence type="ECO:0000313" key="2">
    <source>
        <dbReference type="Proteomes" id="UP000499080"/>
    </source>
</evidence>
<dbReference type="Proteomes" id="UP000499080">
    <property type="component" value="Unassembled WGS sequence"/>
</dbReference>
<keyword evidence="2" id="KW-1185">Reference proteome</keyword>
<organism evidence="1 2">
    <name type="scientific">Araneus ventricosus</name>
    <name type="common">Orbweaver spider</name>
    <name type="synonym">Epeira ventricosa</name>
    <dbReference type="NCBI Taxonomy" id="182803"/>
    <lineage>
        <taxon>Eukaryota</taxon>
        <taxon>Metazoa</taxon>
        <taxon>Ecdysozoa</taxon>
        <taxon>Arthropoda</taxon>
        <taxon>Chelicerata</taxon>
        <taxon>Arachnida</taxon>
        <taxon>Araneae</taxon>
        <taxon>Araneomorphae</taxon>
        <taxon>Entelegynae</taxon>
        <taxon>Araneoidea</taxon>
        <taxon>Araneidae</taxon>
        <taxon>Araneus</taxon>
    </lineage>
</organism>
<accession>A0A4Y2V1P3</accession>
<dbReference type="EMBL" id="BGPR01042643">
    <property type="protein sequence ID" value="GBO19125.1"/>
    <property type="molecule type" value="Genomic_DNA"/>
</dbReference>
<name>A0A4Y2V1P3_ARAVE</name>
<evidence type="ECO:0000313" key="1">
    <source>
        <dbReference type="EMBL" id="GBO19125.1"/>
    </source>
</evidence>
<dbReference type="AlphaFoldDB" id="A0A4Y2V1P3"/>
<reference evidence="1 2" key="1">
    <citation type="journal article" date="2019" name="Sci. Rep.">
        <title>Orb-weaving spider Araneus ventricosus genome elucidates the spidroin gene catalogue.</title>
        <authorList>
            <person name="Kono N."/>
            <person name="Nakamura H."/>
            <person name="Ohtoshi R."/>
            <person name="Moran D.A.P."/>
            <person name="Shinohara A."/>
            <person name="Yoshida Y."/>
            <person name="Fujiwara M."/>
            <person name="Mori M."/>
            <person name="Tomita M."/>
            <person name="Arakawa K."/>
        </authorList>
    </citation>
    <scope>NUCLEOTIDE SEQUENCE [LARGE SCALE GENOMIC DNA]</scope>
</reference>
<sequence>MQPTDVQYTPLLIHDMHQACNATLAKPSLGYLLLILLIAGRWPSGKLSSSWPEGSRFETRFHRRPGLLHVKADVVGQTSSRWCGAEPRRGCASPGVALSKLTMFAPK</sequence>
<protein>
    <submittedName>
        <fullName evidence="1">Uncharacterized protein</fullName>
    </submittedName>
</protein>
<proteinExistence type="predicted"/>
<comment type="caution">
    <text evidence="1">The sequence shown here is derived from an EMBL/GenBank/DDBJ whole genome shotgun (WGS) entry which is preliminary data.</text>
</comment>
<gene>
    <name evidence="1" type="ORF">AVEN_185219_1</name>
</gene>